<sequence length="249" mass="27308">MTEALYVRIAADLRRRIVSGDFPPGSRLPTREELSAEYKAAPGVIQQATRILIREALLLSRPGAGMFVRARPERRPLVRSWYQDRLAQQLEEQGRQGTRSYASDTMQAPPEIRERLGLGTPDGHHHDVMRTAYTFASDDEGPWMLVTSWEPLSITKGTAIAFPEAGPHAGLGIPHRMAAVDITVDSWQEEVSARPASPEEARQLGIGAGAVVVAIERAYHAGDQVVEVADIIVPAESTKLLYNGPVGER</sequence>
<organism evidence="5 6">
    <name type="scientific">Nonomuraea monospora</name>
    <dbReference type="NCBI Taxonomy" id="568818"/>
    <lineage>
        <taxon>Bacteria</taxon>
        <taxon>Bacillati</taxon>
        <taxon>Actinomycetota</taxon>
        <taxon>Actinomycetes</taxon>
        <taxon>Streptosporangiales</taxon>
        <taxon>Streptosporangiaceae</taxon>
        <taxon>Nonomuraea</taxon>
    </lineage>
</organism>
<dbReference type="PANTHER" id="PTHR44846:SF17">
    <property type="entry name" value="GNTR-FAMILY TRANSCRIPTIONAL REGULATOR"/>
    <property type="match status" value="1"/>
</dbReference>
<dbReference type="SUPFAM" id="SSF64288">
    <property type="entry name" value="Chorismate lyase-like"/>
    <property type="match status" value="1"/>
</dbReference>
<dbReference type="SMART" id="SM00866">
    <property type="entry name" value="UTRA"/>
    <property type="match status" value="1"/>
</dbReference>
<dbReference type="CDD" id="cd07377">
    <property type="entry name" value="WHTH_GntR"/>
    <property type="match status" value="1"/>
</dbReference>
<proteinExistence type="predicted"/>
<dbReference type="InterPro" id="IPR000524">
    <property type="entry name" value="Tscrpt_reg_HTH_GntR"/>
</dbReference>
<evidence type="ECO:0000256" key="2">
    <source>
        <dbReference type="ARBA" id="ARBA00023125"/>
    </source>
</evidence>
<dbReference type="Gene3D" id="3.40.1410.10">
    <property type="entry name" value="Chorismate lyase-like"/>
    <property type="match status" value="1"/>
</dbReference>
<dbReference type="InterPro" id="IPR011663">
    <property type="entry name" value="UTRA"/>
</dbReference>
<dbReference type="SUPFAM" id="SSF46785">
    <property type="entry name" value="Winged helix' DNA-binding domain"/>
    <property type="match status" value="1"/>
</dbReference>
<evidence type="ECO:0000256" key="3">
    <source>
        <dbReference type="ARBA" id="ARBA00023163"/>
    </source>
</evidence>
<feature type="domain" description="HTH gntR-type" evidence="4">
    <location>
        <begin position="3"/>
        <end position="71"/>
    </location>
</feature>
<keyword evidence="6" id="KW-1185">Reference proteome</keyword>
<dbReference type="SMART" id="SM00345">
    <property type="entry name" value="HTH_GNTR"/>
    <property type="match status" value="1"/>
</dbReference>
<dbReference type="PANTHER" id="PTHR44846">
    <property type="entry name" value="MANNOSYL-D-GLYCERATE TRANSPORT/METABOLISM SYSTEM REPRESSOR MNGR-RELATED"/>
    <property type="match status" value="1"/>
</dbReference>
<dbReference type="Gene3D" id="1.10.10.10">
    <property type="entry name" value="Winged helix-like DNA-binding domain superfamily/Winged helix DNA-binding domain"/>
    <property type="match status" value="1"/>
</dbReference>
<gene>
    <name evidence="5" type="ORF">GCM10009850_012220</name>
</gene>
<dbReference type="Pfam" id="PF00392">
    <property type="entry name" value="GntR"/>
    <property type="match status" value="1"/>
</dbReference>
<dbReference type="InterPro" id="IPR036390">
    <property type="entry name" value="WH_DNA-bd_sf"/>
</dbReference>
<dbReference type="Proteomes" id="UP001499843">
    <property type="component" value="Unassembled WGS sequence"/>
</dbReference>
<keyword evidence="1" id="KW-0805">Transcription regulation</keyword>
<keyword evidence="2" id="KW-0238">DNA-binding</keyword>
<protein>
    <submittedName>
        <fullName evidence="5">GntR family transcriptional regulator</fullName>
    </submittedName>
</protein>
<evidence type="ECO:0000313" key="6">
    <source>
        <dbReference type="Proteomes" id="UP001499843"/>
    </source>
</evidence>
<evidence type="ECO:0000313" key="5">
    <source>
        <dbReference type="EMBL" id="GAA2205764.1"/>
    </source>
</evidence>
<dbReference type="PROSITE" id="PS50949">
    <property type="entry name" value="HTH_GNTR"/>
    <property type="match status" value="1"/>
</dbReference>
<dbReference type="InterPro" id="IPR050679">
    <property type="entry name" value="Bact_HTH_transcr_reg"/>
</dbReference>
<comment type="caution">
    <text evidence="5">The sequence shown here is derived from an EMBL/GenBank/DDBJ whole genome shotgun (WGS) entry which is preliminary data.</text>
</comment>
<dbReference type="RefSeq" id="WP_344471343.1">
    <property type="nucleotide sequence ID" value="NZ_BAAAQX010000002.1"/>
</dbReference>
<dbReference type="InterPro" id="IPR028978">
    <property type="entry name" value="Chorismate_lyase_/UTRA_dom_sf"/>
</dbReference>
<evidence type="ECO:0000256" key="1">
    <source>
        <dbReference type="ARBA" id="ARBA00023015"/>
    </source>
</evidence>
<evidence type="ECO:0000259" key="4">
    <source>
        <dbReference type="PROSITE" id="PS50949"/>
    </source>
</evidence>
<dbReference type="InterPro" id="IPR036388">
    <property type="entry name" value="WH-like_DNA-bd_sf"/>
</dbReference>
<dbReference type="EMBL" id="BAAAQX010000002">
    <property type="protein sequence ID" value="GAA2205764.1"/>
    <property type="molecule type" value="Genomic_DNA"/>
</dbReference>
<name>A0ABN3C9A6_9ACTN</name>
<dbReference type="Pfam" id="PF07702">
    <property type="entry name" value="UTRA"/>
    <property type="match status" value="1"/>
</dbReference>
<accession>A0ABN3C9A6</accession>
<keyword evidence="3" id="KW-0804">Transcription</keyword>
<reference evidence="5 6" key="1">
    <citation type="journal article" date="2019" name="Int. J. Syst. Evol. Microbiol.">
        <title>The Global Catalogue of Microorganisms (GCM) 10K type strain sequencing project: providing services to taxonomists for standard genome sequencing and annotation.</title>
        <authorList>
            <consortium name="The Broad Institute Genomics Platform"/>
            <consortium name="The Broad Institute Genome Sequencing Center for Infectious Disease"/>
            <person name="Wu L."/>
            <person name="Ma J."/>
        </authorList>
    </citation>
    <scope>NUCLEOTIDE SEQUENCE [LARGE SCALE GENOMIC DNA]</scope>
    <source>
        <strain evidence="5 6">JCM 16114</strain>
    </source>
</reference>